<comment type="caution">
    <text evidence="7">The sequence shown here is derived from an EMBL/GenBank/DDBJ whole genome shotgun (WGS) entry which is preliminary data.</text>
</comment>
<gene>
    <name evidence="7" type="ORF">EV672_103262</name>
</gene>
<dbReference type="PANTHER" id="PTHR46111">
    <property type="entry name" value="RIBOSOMAL RNA SMALL SUBUNIT METHYLTRANSFERASE I"/>
    <property type="match status" value="1"/>
</dbReference>
<evidence type="ECO:0000313" key="8">
    <source>
        <dbReference type="Proteomes" id="UP000294593"/>
    </source>
</evidence>
<proteinExistence type="predicted"/>
<dbReference type="Gene3D" id="3.40.1010.10">
    <property type="entry name" value="Cobalt-precorrin-4 Transmethylase, Domain 1"/>
    <property type="match status" value="1"/>
</dbReference>
<evidence type="ECO:0000256" key="3">
    <source>
        <dbReference type="ARBA" id="ARBA00022603"/>
    </source>
</evidence>
<dbReference type="Proteomes" id="UP000294593">
    <property type="component" value="Unassembled WGS sequence"/>
</dbReference>
<organism evidence="7 8">
    <name type="scientific">Aquabacterium commune</name>
    <dbReference type="NCBI Taxonomy" id="70586"/>
    <lineage>
        <taxon>Bacteria</taxon>
        <taxon>Pseudomonadati</taxon>
        <taxon>Pseudomonadota</taxon>
        <taxon>Betaproteobacteria</taxon>
        <taxon>Burkholderiales</taxon>
        <taxon>Aquabacterium</taxon>
    </lineage>
</organism>
<dbReference type="Gene3D" id="3.30.950.10">
    <property type="entry name" value="Methyltransferase, Cobalt-precorrin-4 Transmethylase, Domain 2"/>
    <property type="match status" value="1"/>
</dbReference>
<dbReference type="OrthoDB" id="7061662at2"/>
<dbReference type="CDD" id="cd11649">
    <property type="entry name" value="RsmI_like"/>
    <property type="match status" value="1"/>
</dbReference>
<keyword evidence="2" id="KW-0698">rRNA processing</keyword>
<feature type="domain" description="Tetrapyrrole methylase" evidence="6">
    <location>
        <begin position="89"/>
        <end position="236"/>
    </location>
</feature>
<name>A0A4R6REF4_9BURK</name>
<dbReference type="InterPro" id="IPR000878">
    <property type="entry name" value="4pyrrol_Mease"/>
</dbReference>
<accession>A0A4R6REF4</accession>
<sequence length="279" mass="29362">MPDHTPEPTIPPRPGRLLLIPNTLDLGCIAPDAPAPDLRDVLPVGAIRAAARLTHWVAENAKSTRAFLKRVAEVEALAAPLQAMHIAELPRPTKGGAKAGAKGDCQPDAATTARALATLLAPAVQGHDIGLMSEAGLPGVADPGAAVVRAAHQLGLQVVPMSGPSSLVLALAASGLQGQSFAFVGYLPVDGSQRAQRIRELELASRKAQQTQLVIETPYRNPALWQALLAHLQPQTWLSVSCGLTLDGGFSHTDTVAHWRNRPLDLPTDVPAVFSWLAV</sequence>
<dbReference type="InterPro" id="IPR014776">
    <property type="entry name" value="4pyrrole_Mease_sub2"/>
</dbReference>
<keyword evidence="4 7" id="KW-0808">Transferase</keyword>
<dbReference type="InterPro" id="IPR035996">
    <property type="entry name" value="4pyrrol_Methylase_sf"/>
</dbReference>
<dbReference type="InterPro" id="IPR014777">
    <property type="entry name" value="4pyrrole_Mease_sub1"/>
</dbReference>
<protein>
    <submittedName>
        <fullName evidence="7">16S rRNA (Cytidine1402-2'-O)-methyltransferase</fullName>
    </submittedName>
</protein>
<keyword evidence="3 7" id="KW-0489">Methyltransferase</keyword>
<keyword evidence="1" id="KW-0963">Cytoplasm</keyword>
<evidence type="ECO:0000256" key="2">
    <source>
        <dbReference type="ARBA" id="ARBA00022552"/>
    </source>
</evidence>
<evidence type="ECO:0000313" key="7">
    <source>
        <dbReference type="EMBL" id="TDP84691.1"/>
    </source>
</evidence>
<keyword evidence="8" id="KW-1185">Reference proteome</keyword>
<dbReference type="PANTHER" id="PTHR46111:SF2">
    <property type="entry name" value="SAM-DEPENDENT METHYLTRANSFERASE"/>
    <property type="match status" value="1"/>
</dbReference>
<evidence type="ECO:0000256" key="4">
    <source>
        <dbReference type="ARBA" id="ARBA00022679"/>
    </source>
</evidence>
<dbReference type="GO" id="GO:0008168">
    <property type="term" value="F:methyltransferase activity"/>
    <property type="evidence" value="ECO:0007669"/>
    <property type="project" value="UniProtKB-KW"/>
</dbReference>
<evidence type="ECO:0000259" key="6">
    <source>
        <dbReference type="Pfam" id="PF00590"/>
    </source>
</evidence>
<dbReference type="RefSeq" id="WP_133607880.1">
    <property type="nucleotide sequence ID" value="NZ_SNXW01000003.1"/>
</dbReference>
<keyword evidence="5" id="KW-0949">S-adenosyl-L-methionine</keyword>
<dbReference type="InterPro" id="IPR008189">
    <property type="entry name" value="rRNA_ssu_MeTfrase_I"/>
</dbReference>
<reference evidence="7 8" key="1">
    <citation type="submission" date="2019-03" db="EMBL/GenBank/DDBJ databases">
        <title>Genomic Encyclopedia of Type Strains, Phase IV (KMG-IV): sequencing the most valuable type-strain genomes for metagenomic binning, comparative biology and taxonomic classification.</title>
        <authorList>
            <person name="Goeker M."/>
        </authorList>
    </citation>
    <scope>NUCLEOTIDE SEQUENCE [LARGE SCALE GENOMIC DNA]</scope>
    <source>
        <strain evidence="7 8">DSM 11901</strain>
    </source>
</reference>
<dbReference type="EMBL" id="SNXW01000003">
    <property type="protein sequence ID" value="TDP84691.1"/>
    <property type="molecule type" value="Genomic_DNA"/>
</dbReference>
<dbReference type="AlphaFoldDB" id="A0A4R6REF4"/>
<dbReference type="Pfam" id="PF00590">
    <property type="entry name" value="TP_methylase"/>
    <property type="match status" value="1"/>
</dbReference>
<evidence type="ECO:0000256" key="5">
    <source>
        <dbReference type="ARBA" id="ARBA00022691"/>
    </source>
</evidence>
<dbReference type="SUPFAM" id="SSF53790">
    <property type="entry name" value="Tetrapyrrole methylase"/>
    <property type="match status" value="1"/>
</dbReference>
<evidence type="ECO:0000256" key="1">
    <source>
        <dbReference type="ARBA" id="ARBA00022490"/>
    </source>
</evidence>
<dbReference type="GO" id="GO:0032259">
    <property type="term" value="P:methylation"/>
    <property type="evidence" value="ECO:0007669"/>
    <property type="project" value="UniProtKB-KW"/>
</dbReference>
<dbReference type="GO" id="GO:0006364">
    <property type="term" value="P:rRNA processing"/>
    <property type="evidence" value="ECO:0007669"/>
    <property type="project" value="UniProtKB-KW"/>
</dbReference>